<feature type="signal peptide" evidence="1">
    <location>
        <begin position="1"/>
        <end position="19"/>
    </location>
</feature>
<evidence type="ECO:0000313" key="2">
    <source>
        <dbReference type="EMBL" id="KAK0417306.1"/>
    </source>
</evidence>
<feature type="chain" id="PRO_5041419449" evidence="1">
    <location>
        <begin position="20"/>
        <end position="67"/>
    </location>
</feature>
<evidence type="ECO:0000256" key="1">
    <source>
        <dbReference type="SAM" id="SignalP"/>
    </source>
</evidence>
<gene>
    <name evidence="2" type="ORF">QR680_012935</name>
</gene>
<name>A0AA39I3T2_9BILA</name>
<dbReference type="AlphaFoldDB" id="A0AA39I3T2"/>
<dbReference type="Proteomes" id="UP001175271">
    <property type="component" value="Unassembled WGS sequence"/>
</dbReference>
<reference evidence="2" key="1">
    <citation type="submission" date="2023-06" db="EMBL/GenBank/DDBJ databases">
        <title>Genomic analysis of the entomopathogenic nematode Steinernema hermaphroditum.</title>
        <authorList>
            <person name="Schwarz E.M."/>
            <person name="Heppert J.K."/>
            <person name="Baniya A."/>
            <person name="Schwartz H.T."/>
            <person name="Tan C.-H."/>
            <person name="Antoshechkin I."/>
            <person name="Sternberg P.W."/>
            <person name="Goodrich-Blair H."/>
            <person name="Dillman A.R."/>
        </authorList>
    </citation>
    <scope>NUCLEOTIDE SEQUENCE</scope>
    <source>
        <strain evidence="2">PS9179</strain>
        <tissue evidence="2">Whole animal</tissue>
    </source>
</reference>
<accession>A0AA39I3T2</accession>
<organism evidence="2 3">
    <name type="scientific">Steinernema hermaphroditum</name>
    <dbReference type="NCBI Taxonomy" id="289476"/>
    <lineage>
        <taxon>Eukaryota</taxon>
        <taxon>Metazoa</taxon>
        <taxon>Ecdysozoa</taxon>
        <taxon>Nematoda</taxon>
        <taxon>Chromadorea</taxon>
        <taxon>Rhabditida</taxon>
        <taxon>Tylenchina</taxon>
        <taxon>Panagrolaimomorpha</taxon>
        <taxon>Strongyloidoidea</taxon>
        <taxon>Steinernematidae</taxon>
        <taxon>Steinernema</taxon>
    </lineage>
</organism>
<comment type="caution">
    <text evidence="2">The sequence shown here is derived from an EMBL/GenBank/DDBJ whole genome shotgun (WGS) entry which is preliminary data.</text>
</comment>
<protein>
    <submittedName>
        <fullName evidence="2">Uncharacterized protein</fullName>
    </submittedName>
</protein>
<sequence length="67" mass="6909">MRFFPIVTFLLVLFAATFAQWPGAGIGMGSGGPGAGTPGFQNGGYMGAGAGSYNTGFGRKRRFAFIP</sequence>
<proteinExistence type="predicted"/>
<keyword evidence="3" id="KW-1185">Reference proteome</keyword>
<keyword evidence="1" id="KW-0732">Signal</keyword>
<dbReference type="EMBL" id="JAUCMV010000002">
    <property type="protein sequence ID" value="KAK0417306.1"/>
    <property type="molecule type" value="Genomic_DNA"/>
</dbReference>
<evidence type="ECO:0000313" key="3">
    <source>
        <dbReference type="Proteomes" id="UP001175271"/>
    </source>
</evidence>